<evidence type="ECO:0000313" key="2">
    <source>
        <dbReference type="EMBL" id="GAH90743.1"/>
    </source>
</evidence>
<gene>
    <name evidence="2" type="ORF">S06H3_03079</name>
</gene>
<comment type="caution">
    <text evidence="2">The sequence shown here is derived from an EMBL/GenBank/DDBJ whole genome shotgun (WGS) entry which is preliminary data.</text>
</comment>
<dbReference type="AlphaFoldDB" id="X1L9A9"/>
<accession>X1L9A9</accession>
<feature type="region of interest" description="Disordered" evidence="1">
    <location>
        <begin position="1"/>
        <end position="21"/>
    </location>
</feature>
<evidence type="ECO:0000256" key="1">
    <source>
        <dbReference type="SAM" id="MobiDB-lite"/>
    </source>
</evidence>
<feature type="non-terminal residue" evidence="2">
    <location>
        <position position="33"/>
    </location>
</feature>
<dbReference type="EMBL" id="BARV01000966">
    <property type="protein sequence ID" value="GAH90743.1"/>
    <property type="molecule type" value="Genomic_DNA"/>
</dbReference>
<protein>
    <submittedName>
        <fullName evidence="2">Uncharacterized protein</fullName>
    </submittedName>
</protein>
<sequence>MTGLEKLKTGDFNSMNQEEQPDGSVIIILAKQG</sequence>
<name>X1L9A9_9ZZZZ</name>
<proteinExistence type="predicted"/>
<reference evidence="2" key="1">
    <citation type="journal article" date="2014" name="Front. Microbiol.">
        <title>High frequency of phylogenetically diverse reductive dehalogenase-homologous genes in deep subseafloor sedimentary metagenomes.</title>
        <authorList>
            <person name="Kawai M."/>
            <person name="Futagami T."/>
            <person name="Toyoda A."/>
            <person name="Takaki Y."/>
            <person name="Nishi S."/>
            <person name="Hori S."/>
            <person name="Arai W."/>
            <person name="Tsubouchi T."/>
            <person name="Morono Y."/>
            <person name="Uchiyama I."/>
            <person name="Ito T."/>
            <person name="Fujiyama A."/>
            <person name="Inagaki F."/>
            <person name="Takami H."/>
        </authorList>
    </citation>
    <scope>NUCLEOTIDE SEQUENCE</scope>
    <source>
        <strain evidence="2">Expedition CK06-06</strain>
    </source>
</reference>
<organism evidence="2">
    <name type="scientific">marine sediment metagenome</name>
    <dbReference type="NCBI Taxonomy" id="412755"/>
    <lineage>
        <taxon>unclassified sequences</taxon>
        <taxon>metagenomes</taxon>
        <taxon>ecological metagenomes</taxon>
    </lineage>
</organism>